<feature type="region of interest" description="Disordered" evidence="1">
    <location>
        <begin position="137"/>
        <end position="159"/>
    </location>
</feature>
<dbReference type="RefSeq" id="XP_069202736.1">
    <property type="nucleotide sequence ID" value="XM_069344908.1"/>
</dbReference>
<reference evidence="2 3" key="1">
    <citation type="submission" date="2024-07" db="EMBL/GenBank/DDBJ databases">
        <title>Draft sequence of the Neodothiora populina.</title>
        <authorList>
            <person name="Drown D.D."/>
            <person name="Schuette U.S."/>
            <person name="Buechlein A.B."/>
            <person name="Rusch D.R."/>
            <person name="Winton L.W."/>
            <person name="Adams G.A."/>
        </authorList>
    </citation>
    <scope>NUCLEOTIDE SEQUENCE [LARGE SCALE GENOMIC DNA]</scope>
    <source>
        <strain evidence="2 3">CPC 39397</strain>
    </source>
</reference>
<accession>A0ABR3PJZ6</accession>
<dbReference type="Proteomes" id="UP001562354">
    <property type="component" value="Unassembled WGS sequence"/>
</dbReference>
<feature type="compositionally biased region" description="Low complexity" evidence="1">
    <location>
        <begin position="139"/>
        <end position="148"/>
    </location>
</feature>
<evidence type="ECO:0000256" key="1">
    <source>
        <dbReference type="SAM" id="MobiDB-lite"/>
    </source>
</evidence>
<protein>
    <submittedName>
        <fullName evidence="2">Uncharacterized protein</fullName>
    </submittedName>
</protein>
<gene>
    <name evidence="2" type="ORF">AAFC00_005162</name>
</gene>
<evidence type="ECO:0000313" key="3">
    <source>
        <dbReference type="Proteomes" id="UP001562354"/>
    </source>
</evidence>
<feature type="region of interest" description="Disordered" evidence="1">
    <location>
        <begin position="363"/>
        <end position="403"/>
    </location>
</feature>
<feature type="region of interest" description="Disordered" evidence="1">
    <location>
        <begin position="291"/>
        <end position="315"/>
    </location>
</feature>
<organism evidence="2 3">
    <name type="scientific">Neodothiora populina</name>
    <dbReference type="NCBI Taxonomy" id="2781224"/>
    <lineage>
        <taxon>Eukaryota</taxon>
        <taxon>Fungi</taxon>
        <taxon>Dikarya</taxon>
        <taxon>Ascomycota</taxon>
        <taxon>Pezizomycotina</taxon>
        <taxon>Dothideomycetes</taxon>
        <taxon>Dothideomycetidae</taxon>
        <taxon>Dothideales</taxon>
        <taxon>Dothioraceae</taxon>
        <taxon>Neodothiora</taxon>
    </lineage>
</organism>
<keyword evidence="3" id="KW-1185">Reference proteome</keyword>
<name>A0ABR3PJZ6_9PEZI</name>
<feature type="region of interest" description="Disordered" evidence="1">
    <location>
        <begin position="207"/>
        <end position="228"/>
    </location>
</feature>
<proteinExistence type="predicted"/>
<dbReference type="EMBL" id="JBFMKM010000004">
    <property type="protein sequence ID" value="KAL1306464.1"/>
    <property type="molecule type" value="Genomic_DNA"/>
</dbReference>
<comment type="caution">
    <text evidence="2">The sequence shown here is derived from an EMBL/GenBank/DDBJ whole genome shotgun (WGS) entry which is preliminary data.</text>
</comment>
<evidence type="ECO:0000313" key="2">
    <source>
        <dbReference type="EMBL" id="KAL1306464.1"/>
    </source>
</evidence>
<feature type="compositionally biased region" description="Polar residues" evidence="1">
    <location>
        <begin position="50"/>
        <end position="70"/>
    </location>
</feature>
<dbReference type="GeneID" id="95978861"/>
<sequence length="537" mass="57822">MDVRDWRKGAVRRLASIYEDITSATARNSSLLSDVSKALKDGAAAMGPSRLSSADSLPTHDQSGDTPSTDTDTKHERTVQDGVPSSPFTQDTISPQLSTTTSTLLANHPDSSQGLHKASSSKLSMKGKMPVLPTQAFQHSHSPLSSMMPPTPPDSPVAEGGAQHVFTSLPSLPPSPLQLSPPMYQTSFLHLETSKLTYSSLVQPSSVSSASTSPAFDQFRPQISPTKRSPDVAISLTEATAQPMILSTLPKIRLRDTDDGDAKSREVSLSSIASLSQPLPVHSRSAELILASPPPLSHPEKDLGAAGESVSDVDNDDEDQELDAYLAPMRAEALKSLEEDTATLVDALRSFVNSLGAVASLLKGGEKGSSSPDSARPASGNDPGRNGHLNQSRSYYEGKHSPTTSQARELKLLCATAREDMERVKDVIYGIKAPRTEMASLCADGSKKLLVAEGHTSERWQTLSRKAKIRLLYSTIKQRDHQHGRQRGRLSRTTMEAAEECLIAVLAEKANEEFLIKITEWEVGVSSLEHEFGSLLT</sequence>
<feature type="compositionally biased region" description="Polar residues" evidence="1">
    <location>
        <begin position="86"/>
        <end position="96"/>
    </location>
</feature>
<feature type="compositionally biased region" description="Polar residues" evidence="1">
    <location>
        <begin position="109"/>
        <end position="123"/>
    </location>
</feature>
<feature type="region of interest" description="Disordered" evidence="1">
    <location>
        <begin position="43"/>
        <end position="125"/>
    </location>
</feature>